<evidence type="ECO:0000313" key="3">
    <source>
        <dbReference type="Proteomes" id="UP000238362"/>
    </source>
</evidence>
<dbReference type="AlphaFoldDB" id="A0A2T0M3Z8"/>
<dbReference type="RefSeq" id="WP_106176914.1">
    <property type="nucleotide sequence ID" value="NZ_PVNH01000001.1"/>
</dbReference>
<comment type="caution">
    <text evidence="2">The sequence shown here is derived from an EMBL/GenBank/DDBJ whole genome shotgun (WGS) entry which is preliminary data.</text>
</comment>
<protein>
    <submittedName>
        <fullName evidence="2">Uncharacterized protein</fullName>
    </submittedName>
</protein>
<dbReference type="EMBL" id="PVNH01000001">
    <property type="protein sequence ID" value="PRX51457.1"/>
    <property type="molecule type" value="Genomic_DNA"/>
</dbReference>
<dbReference type="Proteomes" id="UP000238362">
    <property type="component" value="Unassembled WGS sequence"/>
</dbReference>
<feature type="compositionally biased region" description="Basic and acidic residues" evidence="1">
    <location>
        <begin position="49"/>
        <end position="63"/>
    </location>
</feature>
<proteinExistence type="predicted"/>
<evidence type="ECO:0000313" key="2">
    <source>
        <dbReference type="EMBL" id="PRX51457.1"/>
    </source>
</evidence>
<sequence>MTAQPPDVAGRPAADLAGSGELVERAAGTAFPASFSDRDTLLIGTGRRAAAEAERAELGRWPRDPGGPWLAA</sequence>
<evidence type="ECO:0000256" key="1">
    <source>
        <dbReference type="SAM" id="MobiDB-lite"/>
    </source>
</evidence>
<gene>
    <name evidence="2" type="ORF">B0I33_101611</name>
</gene>
<keyword evidence="3" id="KW-1185">Reference proteome</keyword>
<name>A0A2T0M3Z8_9PSEU</name>
<organism evidence="2 3">
    <name type="scientific">Prauserella shujinwangii</name>
    <dbReference type="NCBI Taxonomy" id="1453103"/>
    <lineage>
        <taxon>Bacteria</taxon>
        <taxon>Bacillati</taxon>
        <taxon>Actinomycetota</taxon>
        <taxon>Actinomycetes</taxon>
        <taxon>Pseudonocardiales</taxon>
        <taxon>Pseudonocardiaceae</taxon>
        <taxon>Prauserella</taxon>
    </lineage>
</organism>
<feature type="region of interest" description="Disordered" evidence="1">
    <location>
        <begin position="47"/>
        <end position="72"/>
    </location>
</feature>
<accession>A0A2T0M3Z8</accession>
<dbReference type="OrthoDB" id="3781681at2"/>
<reference evidence="2 3" key="1">
    <citation type="submission" date="2018-03" db="EMBL/GenBank/DDBJ databases">
        <title>Genomic Encyclopedia of Type Strains, Phase III (KMG-III): the genomes of soil and plant-associated and newly described type strains.</title>
        <authorList>
            <person name="Whitman W."/>
        </authorList>
    </citation>
    <scope>NUCLEOTIDE SEQUENCE [LARGE SCALE GENOMIC DNA]</scope>
    <source>
        <strain evidence="2 3">CGMCC 4.7125</strain>
    </source>
</reference>